<comment type="caution">
    <text evidence="1">The sequence shown here is derived from an EMBL/GenBank/DDBJ whole genome shotgun (WGS) entry which is preliminary data.</text>
</comment>
<keyword evidence="2" id="KW-1185">Reference proteome</keyword>
<dbReference type="EMBL" id="WRXN01000001">
    <property type="protein sequence ID" value="MVT07441.1"/>
    <property type="molecule type" value="Genomic_DNA"/>
</dbReference>
<accession>A0A7K1TZ98</accession>
<gene>
    <name evidence="1" type="ORF">GO493_04140</name>
</gene>
<evidence type="ECO:0000313" key="2">
    <source>
        <dbReference type="Proteomes" id="UP000461730"/>
    </source>
</evidence>
<dbReference type="AlphaFoldDB" id="A0A7K1TZ98"/>
<protein>
    <recommendedName>
        <fullName evidence="3">Glycosyl transferase</fullName>
    </recommendedName>
</protein>
<proteinExistence type="predicted"/>
<dbReference type="InterPro" id="IPR029044">
    <property type="entry name" value="Nucleotide-diphossugar_trans"/>
</dbReference>
<dbReference type="Gene3D" id="3.90.550.10">
    <property type="entry name" value="Spore Coat Polysaccharide Biosynthesis Protein SpsA, Chain A"/>
    <property type="match status" value="1"/>
</dbReference>
<reference evidence="1 2" key="1">
    <citation type="submission" date="2019-12" db="EMBL/GenBank/DDBJ databases">
        <title>Chitinophaga sp. strain ysch24 (GDMCC 1.1355), whole genome shotgun sequence.</title>
        <authorList>
            <person name="Zhang X."/>
        </authorList>
    </citation>
    <scope>NUCLEOTIDE SEQUENCE [LARGE SCALE GENOMIC DNA]</scope>
    <source>
        <strain evidence="2">ysch24</strain>
    </source>
</reference>
<evidence type="ECO:0008006" key="3">
    <source>
        <dbReference type="Google" id="ProtNLM"/>
    </source>
</evidence>
<name>A0A7K1TZ98_9BACT</name>
<dbReference type="Proteomes" id="UP000461730">
    <property type="component" value="Unassembled WGS sequence"/>
</dbReference>
<evidence type="ECO:0000313" key="1">
    <source>
        <dbReference type="EMBL" id="MVT07441.1"/>
    </source>
</evidence>
<sequence>MKAIFTIVSRNYLGLARVLGESLRIVEPEVHFYVFTADTVDVAVRNEYPFTIIETKDTVIKDPLLWKECAFKYNVTEFCTFLKPYAFEYLFSVLNVADAIYLDPDIFAFSSFSDVWTALETKSIVVTPHIMQLKKEYDGAIEEGQFLNYGIYNLGFLALKRNPEVMTYLTWWALRLNRFCYDSSREGYFTDQKWANFIPVFFNESYFLLNHLGSDVAPWNFHEREIVKTTTGYKVKLRTGNSSEQDLIFVHFSGLDFKSIDLSNLSYKDAGISYHDDIIQLIRFYKEKLDEFSFNQYFSLGYEHKYFDNGTVIINFYRRLYSGYLKKYGQGWKDPFSTADGSFYNLLKQKGLLSKQNTSNVAAPVLNQQGRQDKKKKIEILFRLLKKVLGFDRFILLMEYLNNNTEPEKLVYLLENDSQKRTND</sequence>
<dbReference type="SUPFAM" id="SSF53448">
    <property type="entry name" value="Nucleotide-diphospho-sugar transferases"/>
    <property type="match status" value="1"/>
</dbReference>
<dbReference type="RefSeq" id="WP_157304832.1">
    <property type="nucleotide sequence ID" value="NZ_WRXN01000001.1"/>
</dbReference>
<organism evidence="1 2">
    <name type="scientific">Chitinophaga tropicalis</name>
    <dbReference type="NCBI Taxonomy" id="2683588"/>
    <lineage>
        <taxon>Bacteria</taxon>
        <taxon>Pseudomonadati</taxon>
        <taxon>Bacteroidota</taxon>
        <taxon>Chitinophagia</taxon>
        <taxon>Chitinophagales</taxon>
        <taxon>Chitinophagaceae</taxon>
        <taxon>Chitinophaga</taxon>
    </lineage>
</organism>